<accession>Q7REA6</accession>
<gene>
    <name evidence="1" type="ORF">PY05159</name>
</gene>
<proteinExistence type="predicted"/>
<dbReference type="Proteomes" id="UP000008553">
    <property type="component" value="Unassembled WGS sequence"/>
</dbReference>
<organism evidence="1 2">
    <name type="scientific">Plasmodium yoelii yoelii</name>
    <dbReference type="NCBI Taxonomy" id="73239"/>
    <lineage>
        <taxon>Eukaryota</taxon>
        <taxon>Sar</taxon>
        <taxon>Alveolata</taxon>
        <taxon>Apicomplexa</taxon>
        <taxon>Aconoidasida</taxon>
        <taxon>Haemosporida</taxon>
        <taxon>Plasmodiidae</taxon>
        <taxon>Plasmodium</taxon>
        <taxon>Plasmodium (Vinckeia)</taxon>
    </lineage>
</organism>
<protein>
    <submittedName>
        <fullName evidence="1">Uncharacterized protein</fullName>
    </submittedName>
</protein>
<feature type="non-terminal residue" evidence="1">
    <location>
        <position position="1"/>
    </location>
</feature>
<sequence>NELFYPYIHNIYNIIKTFNLLHFFLSY</sequence>
<name>Q7REA6_PLAYO</name>
<dbReference type="AlphaFoldDB" id="Q7REA6"/>
<evidence type="ECO:0000313" key="2">
    <source>
        <dbReference type="Proteomes" id="UP000008553"/>
    </source>
</evidence>
<dbReference type="InParanoid" id="Q7REA6"/>
<dbReference type="EMBL" id="AABL01001621">
    <property type="protein sequence ID" value="EAA17143.1"/>
    <property type="molecule type" value="Genomic_DNA"/>
</dbReference>
<comment type="caution">
    <text evidence="1">The sequence shown here is derived from an EMBL/GenBank/DDBJ whole genome shotgun (WGS) entry which is preliminary data.</text>
</comment>
<keyword evidence="2" id="KW-1185">Reference proteome</keyword>
<reference evidence="1 2" key="1">
    <citation type="journal article" date="2002" name="Nature">
        <title>Genome sequence and comparative analysis of the model rodent malaria parasite Plasmodium yoelii yoelii.</title>
        <authorList>
            <person name="Carlton J.M."/>
            <person name="Angiuoli S.V."/>
            <person name="Suh B.B."/>
            <person name="Kooij T.W."/>
            <person name="Pertea M."/>
            <person name="Silva J.C."/>
            <person name="Ermolaeva M.D."/>
            <person name="Allen J.E."/>
            <person name="Selengut J.D."/>
            <person name="Koo H.L."/>
            <person name="Peterson J.D."/>
            <person name="Pop M."/>
            <person name="Kosack D.S."/>
            <person name="Shumway M.F."/>
            <person name="Bidwell S.L."/>
            <person name="Shallom S.J."/>
            <person name="van Aken S.E."/>
            <person name="Riedmuller S.B."/>
            <person name="Feldblyum T.V."/>
            <person name="Cho J.K."/>
            <person name="Quackenbush J."/>
            <person name="Sedegah M."/>
            <person name="Shoaibi A."/>
            <person name="Cummings L.M."/>
            <person name="Florens L."/>
            <person name="Yates J.R."/>
            <person name="Raine J.D."/>
            <person name="Sinden R.E."/>
            <person name="Harris M.A."/>
            <person name="Cunningham D.A."/>
            <person name="Preiser P.R."/>
            <person name="Bergman L.W."/>
            <person name="Vaidya A.B."/>
            <person name="van Lin L.H."/>
            <person name="Janse C.J."/>
            <person name="Waters A.P."/>
            <person name="Smith H.O."/>
            <person name="White O.R."/>
            <person name="Salzberg S.L."/>
            <person name="Venter J.C."/>
            <person name="Fraser C.M."/>
            <person name="Hoffman S.L."/>
            <person name="Gardner M.J."/>
            <person name="Carucci D.J."/>
        </authorList>
    </citation>
    <scope>NUCLEOTIDE SEQUENCE [LARGE SCALE GENOMIC DNA]</scope>
    <source>
        <strain evidence="1 2">17XNL</strain>
    </source>
</reference>
<evidence type="ECO:0000313" key="1">
    <source>
        <dbReference type="EMBL" id="EAA17143.1"/>
    </source>
</evidence>
<dbReference type="PaxDb" id="73239-Q7REA6"/>